<dbReference type="AlphaFoldDB" id="D8QIW1"/>
<evidence type="ECO:0000313" key="3">
    <source>
        <dbReference type="Proteomes" id="UP000007431"/>
    </source>
</evidence>
<dbReference type="RefSeq" id="XP_003027202.1">
    <property type="nucleotide sequence ID" value="XM_003027156.1"/>
</dbReference>
<protein>
    <submittedName>
        <fullName evidence="2">Uncharacterized protein</fullName>
    </submittedName>
</protein>
<feature type="region of interest" description="Disordered" evidence="1">
    <location>
        <begin position="1"/>
        <end position="41"/>
    </location>
</feature>
<proteinExistence type="predicted"/>
<sequence>MSDASRLLGRLFADPEPPEARAGSLGEGCDEGSFGRRFGVGEPPRARVGLLYEKSDEGSRTTFGEATPPEARAIFPDESCGGGGVPSPSPISSNRQERADAFALVPAWSPTVNACCRYDEGEGEGDFLPLLAPPSPARVGVISWRYECDGNSRVDALSALVLCEGECERAVAHVLEEGKGLQEGARGFRAKAMAGVPEQSAAGSKRSDSLDYHPIDELCYRLCLRAVSPSLLRFRTRESPHARGARHRRHARVRLFRRRARIARDSLTQVNVVPGLAGALPLLAFPHITSAAIGWQSGDADIDGAVELMCKAWTELGSWWSTLDALAPYIPRVTLRTLIPLARHCPRFKRFFLTNLDLSDIPDPVEVREDERVENRPIVLEFMCSVLSYAQVKPVAAFLTSVFPKGGIERIEPRMSEEMWGRVCASMGINLGKLDFFSCEKYIV</sequence>
<organism evidence="3">
    <name type="scientific">Schizophyllum commune (strain H4-8 / FGSC 9210)</name>
    <name type="common">Split gill fungus</name>
    <dbReference type="NCBI Taxonomy" id="578458"/>
    <lineage>
        <taxon>Eukaryota</taxon>
        <taxon>Fungi</taxon>
        <taxon>Dikarya</taxon>
        <taxon>Basidiomycota</taxon>
        <taxon>Agaricomycotina</taxon>
        <taxon>Agaricomycetes</taxon>
        <taxon>Agaricomycetidae</taxon>
        <taxon>Agaricales</taxon>
        <taxon>Schizophyllaceae</taxon>
        <taxon>Schizophyllum</taxon>
    </lineage>
</organism>
<feature type="non-terminal residue" evidence="2">
    <location>
        <position position="444"/>
    </location>
</feature>
<dbReference type="InParanoid" id="D8QIW1"/>
<reference evidence="2 3" key="1">
    <citation type="journal article" date="2010" name="Nat. Biotechnol.">
        <title>Genome sequence of the model mushroom Schizophyllum commune.</title>
        <authorList>
            <person name="Ohm R.A."/>
            <person name="de Jong J.F."/>
            <person name="Lugones L.G."/>
            <person name="Aerts A."/>
            <person name="Kothe E."/>
            <person name="Stajich J.E."/>
            <person name="de Vries R.P."/>
            <person name="Record E."/>
            <person name="Levasseur A."/>
            <person name="Baker S.E."/>
            <person name="Bartholomew K.A."/>
            <person name="Coutinho P.M."/>
            <person name="Erdmann S."/>
            <person name="Fowler T.J."/>
            <person name="Gathman A.C."/>
            <person name="Lombard V."/>
            <person name="Henrissat B."/>
            <person name="Knabe N."/>
            <person name="Kuees U."/>
            <person name="Lilly W.W."/>
            <person name="Lindquist E."/>
            <person name="Lucas S."/>
            <person name="Magnuson J.K."/>
            <person name="Piumi F."/>
            <person name="Raudaskoski M."/>
            <person name="Salamov A."/>
            <person name="Schmutz J."/>
            <person name="Schwarze F.W.M.R."/>
            <person name="vanKuyk P.A."/>
            <person name="Horton J.S."/>
            <person name="Grigoriev I.V."/>
            <person name="Woesten H.A.B."/>
        </authorList>
    </citation>
    <scope>NUCLEOTIDE SEQUENCE [LARGE SCALE GENOMIC DNA]</scope>
    <source>
        <strain evidence="3">H4-8 / FGSC 9210</strain>
    </source>
</reference>
<dbReference type="VEuPathDB" id="FungiDB:SCHCODRAFT_02673202"/>
<evidence type="ECO:0000313" key="2">
    <source>
        <dbReference type="EMBL" id="EFI92299.1"/>
    </source>
</evidence>
<keyword evidence="3" id="KW-1185">Reference proteome</keyword>
<dbReference type="Proteomes" id="UP000007431">
    <property type="component" value="Unassembled WGS sequence"/>
</dbReference>
<dbReference type="GeneID" id="9593768"/>
<accession>D8QIW1</accession>
<evidence type="ECO:0000256" key="1">
    <source>
        <dbReference type="SAM" id="MobiDB-lite"/>
    </source>
</evidence>
<dbReference type="HOGENOM" id="CLU_617000_0_0_1"/>
<name>D8QIW1_SCHCM</name>
<gene>
    <name evidence="2" type="ORF">SCHCODRAFT_113827</name>
</gene>
<dbReference type="EMBL" id="GL377313">
    <property type="protein sequence ID" value="EFI92299.1"/>
    <property type="molecule type" value="Genomic_DNA"/>
</dbReference>
<dbReference type="KEGG" id="scm:SCHCO_02673202"/>